<accession>A0ACB6V543</accession>
<organism evidence="1 2">
    <name type="scientific">Geotrichum galactomycetum</name>
    <dbReference type="NCBI Taxonomy" id="27317"/>
    <lineage>
        <taxon>Eukaryota</taxon>
        <taxon>Fungi</taxon>
        <taxon>Dikarya</taxon>
        <taxon>Ascomycota</taxon>
        <taxon>Saccharomycotina</taxon>
        <taxon>Dipodascomycetes</taxon>
        <taxon>Dipodascales</taxon>
        <taxon>Dipodascaceae</taxon>
        <taxon>Geotrichum</taxon>
    </lineage>
</organism>
<sequence>MSTKPIITFVTGNANKLRETSAILGPVANLTNKSLDLPELQGTVEEVTIAKAKAAAELIQGPVLVEDTALSFNGLGGLPGPYIKWFMQTLGNQGLYDLLYKFEDKTGKAICTFGFCAGPGEEVLLFQGVNPGTIVAPRGEQDFGWNPIFEPEGYNQTYSEMPSELKNAISHRFLALEKLKKFLAEY</sequence>
<proteinExistence type="predicted"/>
<evidence type="ECO:0000313" key="2">
    <source>
        <dbReference type="Proteomes" id="UP000744676"/>
    </source>
</evidence>
<comment type="caution">
    <text evidence="1">The sequence shown here is derived from an EMBL/GenBank/DDBJ whole genome shotgun (WGS) entry which is preliminary data.</text>
</comment>
<protein>
    <submittedName>
        <fullName evidence="1">Uncharacterized protein</fullName>
    </submittedName>
</protein>
<evidence type="ECO:0000313" key="1">
    <source>
        <dbReference type="EMBL" id="KAF5098284.1"/>
    </source>
</evidence>
<dbReference type="Proteomes" id="UP000744676">
    <property type="component" value="Unassembled WGS sequence"/>
</dbReference>
<dbReference type="EMBL" id="QVQA01000049">
    <property type="protein sequence ID" value="KAF5098284.1"/>
    <property type="molecule type" value="Genomic_DNA"/>
</dbReference>
<gene>
    <name evidence="1" type="ORF">D0Z00_002084</name>
</gene>
<reference evidence="1 2" key="1">
    <citation type="journal article" date="2020" name="Front. Microbiol.">
        <title>Phenotypic and Genetic Characterization of the Cheese Ripening Yeast Geotrichum candidum.</title>
        <authorList>
            <person name="Perkins V."/>
            <person name="Vignola S."/>
            <person name="Lessard M.H."/>
            <person name="Plante P.L."/>
            <person name="Corbeil J."/>
            <person name="Dugat-Bony E."/>
            <person name="Frenette M."/>
            <person name="Labrie S."/>
        </authorList>
    </citation>
    <scope>NUCLEOTIDE SEQUENCE [LARGE SCALE GENOMIC DNA]</scope>
    <source>
        <strain evidence="1 2">LMA-1147</strain>
    </source>
</reference>
<name>A0ACB6V543_9ASCO</name>
<keyword evidence="2" id="KW-1185">Reference proteome</keyword>